<accession>A0A2C9DAR5</accession>
<gene>
    <name evidence="6" type="primary">cmpD_2</name>
    <name evidence="6" type="ORF">HDIA_3154</name>
</gene>
<dbReference type="InterPro" id="IPR017871">
    <property type="entry name" value="ABC_transporter-like_CS"/>
</dbReference>
<dbReference type="EC" id="3.6.3.-" evidence="6"/>
<keyword evidence="3" id="KW-0547">Nucleotide-binding</keyword>
<keyword evidence="2" id="KW-0813">Transport</keyword>
<evidence type="ECO:0000313" key="7">
    <source>
        <dbReference type="Proteomes" id="UP000223606"/>
    </source>
</evidence>
<dbReference type="EMBL" id="LT960614">
    <property type="protein sequence ID" value="SON56695.1"/>
    <property type="molecule type" value="Genomic_DNA"/>
</dbReference>
<dbReference type="PANTHER" id="PTHR42788:SF13">
    <property type="entry name" value="ALIPHATIC SULFONATES IMPORT ATP-BINDING PROTEIN SSUB"/>
    <property type="match status" value="1"/>
</dbReference>
<dbReference type="InterPro" id="IPR003593">
    <property type="entry name" value="AAA+_ATPase"/>
</dbReference>
<reference evidence="7" key="1">
    <citation type="submission" date="2017-09" db="EMBL/GenBank/DDBJ databases">
        <title>Genome sequence of Nannocystis excedens DSM 71.</title>
        <authorList>
            <person name="Blom J."/>
        </authorList>
    </citation>
    <scope>NUCLEOTIDE SEQUENCE [LARGE SCALE GENOMIC DNA]</scope>
    <source>
        <strain evidence="7">type strain: E19</strain>
    </source>
</reference>
<dbReference type="GO" id="GO:0016887">
    <property type="term" value="F:ATP hydrolysis activity"/>
    <property type="evidence" value="ECO:0007669"/>
    <property type="project" value="InterPro"/>
</dbReference>
<evidence type="ECO:0000256" key="2">
    <source>
        <dbReference type="ARBA" id="ARBA00022448"/>
    </source>
</evidence>
<evidence type="ECO:0000259" key="5">
    <source>
        <dbReference type="PROSITE" id="PS50893"/>
    </source>
</evidence>
<protein>
    <submittedName>
        <fullName evidence="6">Bicarbonate transport ATP-binding protein CmpD</fullName>
        <ecNumber evidence="6">3.6.3.-</ecNumber>
    </submittedName>
</protein>
<proteinExistence type="inferred from homology"/>
<evidence type="ECO:0000256" key="1">
    <source>
        <dbReference type="ARBA" id="ARBA00005417"/>
    </source>
</evidence>
<feature type="domain" description="ABC transporter" evidence="5">
    <location>
        <begin position="18"/>
        <end position="256"/>
    </location>
</feature>
<keyword evidence="4 6" id="KW-0067">ATP-binding</keyword>
<dbReference type="SUPFAM" id="SSF52540">
    <property type="entry name" value="P-loop containing nucleoside triphosphate hydrolases"/>
    <property type="match status" value="1"/>
</dbReference>
<dbReference type="PROSITE" id="PS50893">
    <property type="entry name" value="ABC_TRANSPORTER_2"/>
    <property type="match status" value="1"/>
</dbReference>
<name>A0A2C9DAR5_9HYPH</name>
<dbReference type="InterPro" id="IPR003439">
    <property type="entry name" value="ABC_transporter-like_ATP-bd"/>
</dbReference>
<dbReference type="AlphaFoldDB" id="A0A2C9DAR5"/>
<evidence type="ECO:0000256" key="3">
    <source>
        <dbReference type="ARBA" id="ARBA00022741"/>
    </source>
</evidence>
<dbReference type="PROSITE" id="PS00211">
    <property type="entry name" value="ABC_TRANSPORTER_1"/>
    <property type="match status" value="1"/>
</dbReference>
<keyword evidence="6" id="KW-0378">Hydrolase</keyword>
<comment type="similarity">
    <text evidence="1">Belongs to the ABC transporter superfamily.</text>
</comment>
<organism evidence="6 7">
    <name type="scientific">Hartmannibacter diazotrophicus</name>
    <dbReference type="NCBI Taxonomy" id="1482074"/>
    <lineage>
        <taxon>Bacteria</taxon>
        <taxon>Pseudomonadati</taxon>
        <taxon>Pseudomonadota</taxon>
        <taxon>Alphaproteobacteria</taxon>
        <taxon>Hyphomicrobiales</taxon>
        <taxon>Pleomorphomonadaceae</taxon>
        <taxon>Hartmannibacter</taxon>
    </lineage>
</organism>
<dbReference type="Gene3D" id="3.40.50.300">
    <property type="entry name" value="P-loop containing nucleotide triphosphate hydrolases"/>
    <property type="match status" value="1"/>
</dbReference>
<dbReference type="SMART" id="SM00382">
    <property type="entry name" value="AAA"/>
    <property type="match status" value="1"/>
</dbReference>
<dbReference type="InterPro" id="IPR027417">
    <property type="entry name" value="P-loop_NTPase"/>
</dbReference>
<dbReference type="GO" id="GO:0005524">
    <property type="term" value="F:ATP binding"/>
    <property type="evidence" value="ECO:0007669"/>
    <property type="project" value="UniProtKB-KW"/>
</dbReference>
<dbReference type="Pfam" id="PF00005">
    <property type="entry name" value="ABC_tran"/>
    <property type="match status" value="1"/>
</dbReference>
<keyword evidence="7" id="KW-1185">Reference proteome</keyword>
<dbReference type="InterPro" id="IPR050166">
    <property type="entry name" value="ABC_transporter_ATP-bind"/>
</dbReference>
<evidence type="ECO:0000313" key="6">
    <source>
        <dbReference type="EMBL" id="SON56695.1"/>
    </source>
</evidence>
<dbReference type="Proteomes" id="UP000223606">
    <property type="component" value="Chromosome 1"/>
</dbReference>
<dbReference type="KEGG" id="hdi:HDIA_3154"/>
<dbReference type="PANTHER" id="PTHR42788">
    <property type="entry name" value="TAURINE IMPORT ATP-BINDING PROTEIN-RELATED"/>
    <property type="match status" value="1"/>
</dbReference>
<dbReference type="CDD" id="cd03293">
    <property type="entry name" value="ABC_NrtD_SsuB_transporters"/>
    <property type="match status" value="1"/>
</dbReference>
<sequence>MEVSEPNAPPPKAGANFVQIEDVSLRYGDSSSGTLAIEGATLSIADGEFIAVVGPSGCGKSSLLKLVSGLHPPAEGVVRVGGKMVDRPIDICGIAFQNSTLLPWRTTLENVLLPLEIVQPYASNFRKNKAEYEARARELLAAVSLAGFEDRYPWELSGGMQQRASLCRALIHKPKLLLLDEPFGALDAFTREDLWTILQDLCIRERPTVILVTHELREAVFLADTVYVVSPRPGKILRREEVPYARPRTYEMTFESDFVDLVHSLRESIQRN</sequence>
<evidence type="ECO:0000256" key="4">
    <source>
        <dbReference type="ARBA" id="ARBA00022840"/>
    </source>
</evidence>